<evidence type="ECO:0000313" key="3">
    <source>
        <dbReference type="Proteomes" id="UP000683925"/>
    </source>
</evidence>
<dbReference type="EMBL" id="CAJJDP010000019">
    <property type="protein sequence ID" value="CAD8146701.1"/>
    <property type="molecule type" value="Genomic_DNA"/>
</dbReference>
<evidence type="ECO:0000313" key="2">
    <source>
        <dbReference type="EMBL" id="CAD8146701.1"/>
    </source>
</evidence>
<protein>
    <submittedName>
        <fullName evidence="2">Uncharacterized protein</fullName>
    </submittedName>
</protein>
<organism evidence="2 3">
    <name type="scientific">Paramecium octaurelia</name>
    <dbReference type="NCBI Taxonomy" id="43137"/>
    <lineage>
        <taxon>Eukaryota</taxon>
        <taxon>Sar</taxon>
        <taxon>Alveolata</taxon>
        <taxon>Ciliophora</taxon>
        <taxon>Intramacronucleata</taxon>
        <taxon>Oligohymenophorea</taxon>
        <taxon>Peniculida</taxon>
        <taxon>Parameciidae</taxon>
        <taxon>Paramecium</taxon>
    </lineage>
</organism>
<feature type="region of interest" description="Disordered" evidence="1">
    <location>
        <begin position="79"/>
        <end position="101"/>
    </location>
</feature>
<gene>
    <name evidence="2" type="ORF">POCTA_138.1.T0190063</name>
</gene>
<dbReference type="OMA" id="SIYCQRY"/>
<reference evidence="2" key="1">
    <citation type="submission" date="2021-01" db="EMBL/GenBank/DDBJ databases">
        <authorList>
            <consortium name="Genoscope - CEA"/>
            <person name="William W."/>
        </authorList>
    </citation>
    <scope>NUCLEOTIDE SEQUENCE</scope>
</reference>
<name>A0A8S1SYN2_PAROT</name>
<dbReference type="AlphaFoldDB" id="A0A8S1SYN2"/>
<dbReference type="OrthoDB" id="298047at2759"/>
<accession>A0A8S1SYN2</accession>
<evidence type="ECO:0000256" key="1">
    <source>
        <dbReference type="SAM" id="MobiDB-lite"/>
    </source>
</evidence>
<sequence>MYGNKNKNAALISIYCQRYKMRLNSTPHVIANELSINNLSGQRVQTDSAQIRRIKTMRSQRSKLYYKSESREPIKFSNSSKFSSIDSRKHSNYDSHVNTSASDNEDKALTISKIIFSVKSPLQSLRFQGFTLDKKPSNIEMNRRKTLRNSLFANSYKNSHFLMTGNECGWSRKSSESLIYLC</sequence>
<dbReference type="Proteomes" id="UP000683925">
    <property type="component" value="Unassembled WGS sequence"/>
</dbReference>
<comment type="caution">
    <text evidence="2">The sequence shown here is derived from an EMBL/GenBank/DDBJ whole genome shotgun (WGS) entry which is preliminary data.</text>
</comment>
<proteinExistence type="predicted"/>
<keyword evidence="3" id="KW-1185">Reference proteome</keyword>